<keyword evidence="3" id="KW-0540">Nuclease</keyword>
<dbReference type="Gene3D" id="3.30.420.10">
    <property type="entry name" value="Ribonuclease H-like superfamily/Ribonuclease H"/>
    <property type="match status" value="1"/>
</dbReference>
<keyword evidence="1" id="KW-0815">Transposition</keyword>
<dbReference type="InterPro" id="IPR001584">
    <property type="entry name" value="Integrase_cat-core"/>
</dbReference>
<evidence type="ECO:0000313" key="16">
    <source>
        <dbReference type="EMBL" id="MBW0516422.1"/>
    </source>
</evidence>
<dbReference type="InterPro" id="IPR039537">
    <property type="entry name" value="Retrotran_Ty1/copia-like"/>
</dbReference>
<evidence type="ECO:0000256" key="14">
    <source>
        <dbReference type="ARBA" id="ARBA00049244"/>
    </source>
</evidence>
<sequence>MGPFDVVTINRGRYTLNLCDVASTHGECHILKNKSDATSWLEETINQWQRSSAHLVRILKTDNGGEFNNATINMWLQRQGITHECSLPFFHQQNVVAERYNHTIADMGRTILLG</sequence>
<evidence type="ECO:0000256" key="7">
    <source>
        <dbReference type="ARBA" id="ARBA00022842"/>
    </source>
</evidence>
<evidence type="ECO:0000256" key="3">
    <source>
        <dbReference type="ARBA" id="ARBA00022722"/>
    </source>
</evidence>
<evidence type="ECO:0000313" key="17">
    <source>
        <dbReference type="Proteomes" id="UP000765509"/>
    </source>
</evidence>
<evidence type="ECO:0000256" key="9">
    <source>
        <dbReference type="ARBA" id="ARBA00022908"/>
    </source>
</evidence>
<dbReference type="GO" id="GO:0003964">
    <property type="term" value="F:RNA-directed DNA polymerase activity"/>
    <property type="evidence" value="ECO:0007669"/>
    <property type="project" value="UniProtKB-KW"/>
</dbReference>
<evidence type="ECO:0000256" key="2">
    <source>
        <dbReference type="ARBA" id="ARBA00022695"/>
    </source>
</evidence>
<dbReference type="InterPro" id="IPR036397">
    <property type="entry name" value="RNaseH_sf"/>
</dbReference>
<reference evidence="16" key="1">
    <citation type="submission" date="2021-03" db="EMBL/GenBank/DDBJ databases">
        <title>Draft genome sequence of rust myrtle Austropuccinia psidii MF-1, a brazilian biotype.</title>
        <authorList>
            <person name="Quecine M.C."/>
            <person name="Pachon D.M.R."/>
            <person name="Bonatelli M.L."/>
            <person name="Correr F.H."/>
            <person name="Franceschini L.M."/>
            <person name="Leite T.F."/>
            <person name="Margarido G.R.A."/>
            <person name="Almeida C.A."/>
            <person name="Ferrarezi J.A."/>
            <person name="Labate C.A."/>
        </authorList>
    </citation>
    <scope>NUCLEOTIDE SEQUENCE</scope>
    <source>
        <strain evidence="16">MF-1</strain>
    </source>
</reference>
<dbReference type="GO" id="GO:0006310">
    <property type="term" value="P:DNA recombination"/>
    <property type="evidence" value="ECO:0007669"/>
    <property type="project" value="UniProtKB-KW"/>
</dbReference>
<organism evidence="16 17">
    <name type="scientific">Austropuccinia psidii MF-1</name>
    <dbReference type="NCBI Taxonomy" id="1389203"/>
    <lineage>
        <taxon>Eukaryota</taxon>
        <taxon>Fungi</taxon>
        <taxon>Dikarya</taxon>
        <taxon>Basidiomycota</taxon>
        <taxon>Pucciniomycotina</taxon>
        <taxon>Pucciniomycetes</taxon>
        <taxon>Pucciniales</taxon>
        <taxon>Sphaerophragmiaceae</taxon>
        <taxon>Austropuccinia</taxon>
    </lineage>
</organism>
<keyword evidence="11" id="KW-0239">DNA-directed DNA polymerase</keyword>
<evidence type="ECO:0000259" key="15">
    <source>
        <dbReference type="PROSITE" id="PS50994"/>
    </source>
</evidence>
<dbReference type="OrthoDB" id="3243429at2759"/>
<evidence type="ECO:0000256" key="6">
    <source>
        <dbReference type="ARBA" id="ARBA00022801"/>
    </source>
</evidence>
<name>A0A9Q3EF44_9BASI</name>
<dbReference type="EMBL" id="AVOT02025246">
    <property type="protein sequence ID" value="MBW0516422.1"/>
    <property type="molecule type" value="Genomic_DNA"/>
</dbReference>
<dbReference type="InterPro" id="IPR012337">
    <property type="entry name" value="RNaseH-like_sf"/>
</dbReference>
<evidence type="ECO:0000256" key="10">
    <source>
        <dbReference type="ARBA" id="ARBA00022918"/>
    </source>
</evidence>
<dbReference type="GO" id="GO:0046872">
    <property type="term" value="F:metal ion binding"/>
    <property type="evidence" value="ECO:0007669"/>
    <property type="project" value="UniProtKB-KW"/>
</dbReference>
<dbReference type="PROSITE" id="PS50994">
    <property type="entry name" value="INTEGRASE"/>
    <property type="match status" value="1"/>
</dbReference>
<evidence type="ECO:0000256" key="13">
    <source>
        <dbReference type="ARBA" id="ARBA00048173"/>
    </source>
</evidence>
<dbReference type="Proteomes" id="UP000765509">
    <property type="component" value="Unassembled WGS sequence"/>
</dbReference>
<evidence type="ECO:0000256" key="11">
    <source>
        <dbReference type="ARBA" id="ARBA00022932"/>
    </source>
</evidence>
<comment type="catalytic activity">
    <reaction evidence="14">
        <text>DNA(n) + a 2'-deoxyribonucleoside 5'-triphosphate = DNA(n+1) + diphosphate</text>
        <dbReference type="Rhea" id="RHEA:22508"/>
        <dbReference type="Rhea" id="RHEA-COMP:17339"/>
        <dbReference type="Rhea" id="RHEA-COMP:17340"/>
        <dbReference type="ChEBI" id="CHEBI:33019"/>
        <dbReference type="ChEBI" id="CHEBI:61560"/>
        <dbReference type="ChEBI" id="CHEBI:173112"/>
        <dbReference type="EC" id="2.7.7.7"/>
    </reaction>
</comment>
<evidence type="ECO:0000256" key="5">
    <source>
        <dbReference type="ARBA" id="ARBA00022759"/>
    </source>
</evidence>
<gene>
    <name evidence="16" type="ORF">O181_056137</name>
</gene>
<accession>A0A9Q3EF44</accession>
<keyword evidence="8" id="KW-0694">RNA-binding</keyword>
<comment type="caution">
    <text evidence="16">The sequence shown here is derived from an EMBL/GenBank/DDBJ whole genome shotgun (WGS) entry which is preliminary data.</text>
</comment>
<keyword evidence="4" id="KW-0479">Metal-binding</keyword>
<dbReference type="GO" id="GO:0032196">
    <property type="term" value="P:transposition"/>
    <property type="evidence" value="ECO:0007669"/>
    <property type="project" value="UniProtKB-KW"/>
</dbReference>
<dbReference type="PANTHER" id="PTHR42648">
    <property type="entry name" value="TRANSPOSASE, PUTATIVE-RELATED"/>
    <property type="match status" value="1"/>
</dbReference>
<dbReference type="GO" id="GO:0005634">
    <property type="term" value="C:nucleus"/>
    <property type="evidence" value="ECO:0007669"/>
    <property type="project" value="UniProtKB-ARBA"/>
</dbReference>
<keyword evidence="6" id="KW-0378">Hydrolase</keyword>
<evidence type="ECO:0000256" key="4">
    <source>
        <dbReference type="ARBA" id="ARBA00022723"/>
    </source>
</evidence>
<dbReference type="GO" id="GO:0016787">
    <property type="term" value="F:hydrolase activity"/>
    <property type="evidence" value="ECO:0007669"/>
    <property type="project" value="UniProtKB-KW"/>
</dbReference>
<comment type="catalytic activity">
    <reaction evidence="13">
        <text>DNA(n) + a 2'-deoxyribonucleoside 5'-triphosphate = DNA(n+1) + diphosphate</text>
        <dbReference type="Rhea" id="RHEA:22508"/>
        <dbReference type="Rhea" id="RHEA-COMP:17339"/>
        <dbReference type="Rhea" id="RHEA-COMP:17340"/>
        <dbReference type="ChEBI" id="CHEBI:33019"/>
        <dbReference type="ChEBI" id="CHEBI:61560"/>
        <dbReference type="ChEBI" id="CHEBI:173112"/>
        <dbReference type="EC" id="2.7.7.49"/>
    </reaction>
</comment>
<keyword evidence="7" id="KW-0460">Magnesium</keyword>
<protein>
    <recommendedName>
        <fullName evidence="15">Integrase catalytic domain-containing protein</fullName>
    </recommendedName>
</protein>
<dbReference type="SUPFAM" id="SSF53098">
    <property type="entry name" value="Ribonuclease H-like"/>
    <property type="match status" value="1"/>
</dbReference>
<feature type="domain" description="Integrase catalytic" evidence="15">
    <location>
        <begin position="1"/>
        <end position="114"/>
    </location>
</feature>
<keyword evidence="9" id="KW-0229">DNA integration</keyword>
<keyword evidence="2" id="KW-0548">Nucleotidyltransferase</keyword>
<dbReference type="AlphaFoldDB" id="A0A9Q3EF44"/>
<dbReference type="PANTHER" id="PTHR42648:SF11">
    <property type="entry name" value="TRANSPOSON TY4-P GAG-POL POLYPROTEIN"/>
    <property type="match status" value="1"/>
</dbReference>
<evidence type="ECO:0000256" key="12">
    <source>
        <dbReference type="ARBA" id="ARBA00023172"/>
    </source>
</evidence>
<keyword evidence="17" id="KW-1185">Reference proteome</keyword>
<dbReference type="GO" id="GO:0015074">
    <property type="term" value="P:DNA integration"/>
    <property type="evidence" value="ECO:0007669"/>
    <property type="project" value="UniProtKB-KW"/>
</dbReference>
<evidence type="ECO:0000256" key="8">
    <source>
        <dbReference type="ARBA" id="ARBA00022884"/>
    </source>
</evidence>
<dbReference type="GO" id="GO:0003887">
    <property type="term" value="F:DNA-directed DNA polymerase activity"/>
    <property type="evidence" value="ECO:0007669"/>
    <property type="project" value="UniProtKB-KW"/>
</dbReference>
<keyword evidence="12" id="KW-0233">DNA recombination</keyword>
<dbReference type="GO" id="GO:0004519">
    <property type="term" value="F:endonuclease activity"/>
    <property type="evidence" value="ECO:0007669"/>
    <property type="project" value="UniProtKB-KW"/>
</dbReference>
<keyword evidence="11" id="KW-0808">Transferase</keyword>
<proteinExistence type="predicted"/>
<dbReference type="GO" id="GO:0003723">
    <property type="term" value="F:RNA binding"/>
    <property type="evidence" value="ECO:0007669"/>
    <property type="project" value="UniProtKB-KW"/>
</dbReference>
<evidence type="ECO:0000256" key="1">
    <source>
        <dbReference type="ARBA" id="ARBA00022578"/>
    </source>
</evidence>
<keyword evidence="10" id="KW-0695">RNA-directed DNA polymerase</keyword>
<keyword evidence="5" id="KW-0255">Endonuclease</keyword>